<evidence type="ECO:0000256" key="4">
    <source>
        <dbReference type="SAM" id="Phobius"/>
    </source>
</evidence>
<accession>A0A9X2JYV9</accession>
<dbReference type="RefSeq" id="WP_253740757.1">
    <property type="nucleotide sequence ID" value="NZ_BAABKA010000048.1"/>
</dbReference>
<keyword evidence="7" id="KW-1185">Reference proteome</keyword>
<keyword evidence="4" id="KW-1133">Transmembrane helix</keyword>
<dbReference type="CDD" id="cd16917">
    <property type="entry name" value="HATPase_UhpB-NarQ-NarX-like"/>
    <property type="match status" value="1"/>
</dbReference>
<dbReference type="GO" id="GO:0046983">
    <property type="term" value="F:protein dimerization activity"/>
    <property type="evidence" value="ECO:0007669"/>
    <property type="project" value="InterPro"/>
</dbReference>
<dbReference type="GO" id="GO:0016020">
    <property type="term" value="C:membrane"/>
    <property type="evidence" value="ECO:0007669"/>
    <property type="project" value="InterPro"/>
</dbReference>
<keyword evidence="4" id="KW-0812">Transmembrane</keyword>
<feature type="transmembrane region" description="Helical" evidence="4">
    <location>
        <begin position="123"/>
        <end position="140"/>
    </location>
</feature>
<evidence type="ECO:0000256" key="3">
    <source>
        <dbReference type="ARBA" id="ARBA00023012"/>
    </source>
</evidence>
<evidence type="ECO:0000313" key="7">
    <source>
        <dbReference type="Proteomes" id="UP001139648"/>
    </source>
</evidence>
<feature type="transmembrane region" description="Helical" evidence="4">
    <location>
        <begin position="43"/>
        <end position="63"/>
    </location>
</feature>
<sequence>MTTRPDTAKKLLLYWMYGTLGLAWFMSLLFIVEDVSSGGLTVARAACSAVLATGFYALTPFLLHEAFEHRPGPTMKLLLAGTFSAALFLVLPLDGASVATWLQTPTLWAALASLYLRPRTTVLMAASLAVAIAVYAGQVTDQPWQGVLLVEVVNSTLTIGAMVLWRWLWWVIRDANKSREARARLAVAEERLRFARDLHDLLGHSLSVITLKSELAAKLATKDAGRAAAEMAEVRALAGESLFEVQQAVHGYQALDLEEELAGVRAALEAAGVRCAIEASTGGLSPSAKMLLAWAVREGGTNILKHSAATRCEIRIDEGVLEMLNDGVTELPAAPGSGLRGLSERLVTVGGSFSAEPAPDGRFLLRAVVPA</sequence>
<keyword evidence="3" id="KW-0902">Two-component regulatory system</keyword>
<keyword evidence="1 6" id="KW-0808">Transferase</keyword>
<protein>
    <submittedName>
        <fullName evidence="6">Two-component system sensor histidine kinase DesK</fullName>
        <ecNumber evidence="6">2.7.13.3</ecNumber>
    </submittedName>
</protein>
<evidence type="ECO:0000259" key="5">
    <source>
        <dbReference type="Pfam" id="PF07730"/>
    </source>
</evidence>
<dbReference type="Gene3D" id="3.30.565.10">
    <property type="entry name" value="Histidine kinase-like ATPase, C-terminal domain"/>
    <property type="match status" value="1"/>
</dbReference>
<comment type="caution">
    <text evidence="6">The sequence shown here is derived from an EMBL/GenBank/DDBJ whole genome shotgun (WGS) entry which is preliminary data.</text>
</comment>
<keyword evidence="2 6" id="KW-0418">Kinase</keyword>
<dbReference type="PANTHER" id="PTHR24421">
    <property type="entry name" value="NITRATE/NITRITE SENSOR PROTEIN NARX-RELATED"/>
    <property type="match status" value="1"/>
</dbReference>
<gene>
    <name evidence="6" type="ORF">HD597_001283</name>
</gene>
<organism evidence="6 7">
    <name type="scientific">Nonomuraea thailandensis</name>
    <dbReference type="NCBI Taxonomy" id="1188745"/>
    <lineage>
        <taxon>Bacteria</taxon>
        <taxon>Bacillati</taxon>
        <taxon>Actinomycetota</taxon>
        <taxon>Actinomycetes</taxon>
        <taxon>Streptosporangiales</taxon>
        <taxon>Streptosporangiaceae</taxon>
        <taxon>Nonomuraea</taxon>
    </lineage>
</organism>
<evidence type="ECO:0000256" key="1">
    <source>
        <dbReference type="ARBA" id="ARBA00022679"/>
    </source>
</evidence>
<dbReference type="Proteomes" id="UP001139648">
    <property type="component" value="Unassembled WGS sequence"/>
</dbReference>
<feature type="transmembrane region" description="Helical" evidence="4">
    <location>
        <begin position="152"/>
        <end position="172"/>
    </location>
</feature>
<evidence type="ECO:0000313" key="6">
    <source>
        <dbReference type="EMBL" id="MCP2354263.1"/>
    </source>
</evidence>
<dbReference type="AlphaFoldDB" id="A0A9X2JYV9"/>
<dbReference type="InterPro" id="IPR036890">
    <property type="entry name" value="HATPase_C_sf"/>
</dbReference>
<reference evidence="6" key="1">
    <citation type="submission" date="2022-06" db="EMBL/GenBank/DDBJ databases">
        <title>Sequencing the genomes of 1000 actinobacteria strains.</title>
        <authorList>
            <person name="Klenk H.-P."/>
        </authorList>
    </citation>
    <scope>NUCLEOTIDE SEQUENCE</scope>
    <source>
        <strain evidence="6">DSM 46694</strain>
    </source>
</reference>
<dbReference type="EMBL" id="JAMZEB010000002">
    <property type="protein sequence ID" value="MCP2354263.1"/>
    <property type="molecule type" value="Genomic_DNA"/>
</dbReference>
<feature type="transmembrane region" description="Helical" evidence="4">
    <location>
        <begin position="75"/>
        <end position="93"/>
    </location>
</feature>
<dbReference type="Pfam" id="PF07730">
    <property type="entry name" value="HisKA_3"/>
    <property type="match status" value="1"/>
</dbReference>
<dbReference type="InterPro" id="IPR011712">
    <property type="entry name" value="Sig_transdc_His_kin_sub3_dim/P"/>
</dbReference>
<name>A0A9X2JYV9_9ACTN</name>
<proteinExistence type="predicted"/>
<keyword evidence="4" id="KW-0472">Membrane</keyword>
<dbReference type="Gene3D" id="1.20.5.1930">
    <property type="match status" value="1"/>
</dbReference>
<feature type="transmembrane region" description="Helical" evidence="4">
    <location>
        <begin position="12"/>
        <end position="31"/>
    </location>
</feature>
<feature type="domain" description="Signal transduction histidine kinase subgroup 3 dimerisation and phosphoacceptor" evidence="5">
    <location>
        <begin position="190"/>
        <end position="253"/>
    </location>
</feature>
<evidence type="ECO:0000256" key="2">
    <source>
        <dbReference type="ARBA" id="ARBA00022777"/>
    </source>
</evidence>
<dbReference type="PANTHER" id="PTHR24421:SF63">
    <property type="entry name" value="SENSOR HISTIDINE KINASE DESK"/>
    <property type="match status" value="1"/>
</dbReference>
<dbReference type="EC" id="2.7.13.3" evidence="6"/>
<dbReference type="InterPro" id="IPR050482">
    <property type="entry name" value="Sensor_HK_TwoCompSys"/>
</dbReference>
<dbReference type="GO" id="GO:0000155">
    <property type="term" value="F:phosphorelay sensor kinase activity"/>
    <property type="evidence" value="ECO:0007669"/>
    <property type="project" value="InterPro"/>
</dbReference>